<gene>
    <name evidence="2" type="ORF">DO021_14080</name>
    <name evidence="1" type="ORF">EYB58_19110</name>
</gene>
<reference evidence="2 3" key="1">
    <citation type="submission" date="2018-06" db="EMBL/GenBank/DDBJ databases">
        <title>Complete Genome Sequence of Desulfobacter hydrogenophilus (DSM3380).</title>
        <authorList>
            <person name="Marietou A."/>
            <person name="Schreiber L."/>
            <person name="Marshall I."/>
            <person name="Jorgensen B."/>
        </authorList>
    </citation>
    <scope>NUCLEOTIDE SEQUENCE [LARGE SCALE GENOMIC DNA]</scope>
    <source>
        <strain evidence="2 3">DSM 3380</strain>
    </source>
</reference>
<reference evidence="1 4" key="2">
    <citation type="submission" date="2019-02" db="EMBL/GenBank/DDBJ databases">
        <title>Complete genome sequence of Desulfobacter hydrogenophilus AcRS1.</title>
        <authorList>
            <person name="Marietou A."/>
            <person name="Lund M.B."/>
            <person name="Marshall I.P.G."/>
            <person name="Schreiber L."/>
            <person name="Jorgensen B."/>
        </authorList>
    </citation>
    <scope>NUCLEOTIDE SEQUENCE [LARGE SCALE GENOMIC DNA]</scope>
    <source>
        <strain evidence="1 4">AcRS1</strain>
    </source>
</reference>
<name>A0A328FAU4_9BACT</name>
<dbReference type="Proteomes" id="UP000293902">
    <property type="component" value="Chromosome"/>
</dbReference>
<evidence type="ECO:0000313" key="4">
    <source>
        <dbReference type="Proteomes" id="UP000293902"/>
    </source>
</evidence>
<dbReference type="AlphaFoldDB" id="A0A328FAU4"/>
<dbReference type="EMBL" id="CP036313">
    <property type="protein sequence ID" value="QBH14839.1"/>
    <property type="molecule type" value="Genomic_DNA"/>
</dbReference>
<protein>
    <recommendedName>
        <fullName evidence="5">GNAT family N-acetyltransferase</fullName>
    </recommendedName>
</protein>
<evidence type="ECO:0008006" key="5">
    <source>
        <dbReference type="Google" id="ProtNLM"/>
    </source>
</evidence>
<evidence type="ECO:0000313" key="2">
    <source>
        <dbReference type="EMBL" id="RAM01346.1"/>
    </source>
</evidence>
<keyword evidence="4" id="KW-1185">Reference proteome</keyword>
<evidence type="ECO:0000313" key="1">
    <source>
        <dbReference type="EMBL" id="QBH14839.1"/>
    </source>
</evidence>
<dbReference type="Proteomes" id="UP000248798">
    <property type="component" value="Unassembled WGS sequence"/>
</dbReference>
<proteinExistence type="predicted"/>
<dbReference type="EMBL" id="QLNI01000028">
    <property type="protein sequence ID" value="RAM01346.1"/>
    <property type="molecule type" value="Genomic_DNA"/>
</dbReference>
<sequence length="182" mass="21458">MNNLVSKGIPVCAEFPDRGNRTLKMITAKFGENNFLNQQIPRLYNRFLLTFARDDTCMEYFLCDRHTGKQISKTLIVSHEVFSGSLYVSKFYPELYRQINCKYLSAACFYLMVHHASSAFQLLDQCRINLETDQAVFLQFYARLQDFNFYIKYARPVDKVYLTGNYQKKSLYTDFDEIIQAY</sequence>
<evidence type="ECO:0000313" key="3">
    <source>
        <dbReference type="Proteomes" id="UP000248798"/>
    </source>
</evidence>
<accession>A0A328FAU4</accession>
<organism evidence="2 3">
    <name type="scientific">Desulfobacter hydrogenophilus</name>
    <dbReference type="NCBI Taxonomy" id="2291"/>
    <lineage>
        <taxon>Bacteria</taxon>
        <taxon>Pseudomonadati</taxon>
        <taxon>Thermodesulfobacteriota</taxon>
        <taxon>Desulfobacteria</taxon>
        <taxon>Desulfobacterales</taxon>
        <taxon>Desulfobacteraceae</taxon>
        <taxon>Desulfobacter</taxon>
    </lineage>
</organism>
<dbReference type="OrthoDB" id="5418459at2"/>